<name>A0A5C6EPE7_9BACT</name>
<keyword evidence="4" id="KW-0812">Transmembrane</keyword>
<evidence type="ECO:0000256" key="6">
    <source>
        <dbReference type="ARBA" id="ARBA00023136"/>
    </source>
</evidence>
<dbReference type="CDD" id="cd01127">
    <property type="entry name" value="TrwB_TraG_TraD_VirD4"/>
    <property type="match status" value="2"/>
</dbReference>
<keyword evidence="3" id="KW-1003">Cell membrane</keyword>
<keyword evidence="6" id="KW-0472">Membrane</keyword>
<evidence type="ECO:0000256" key="5">
    <source>
        <dbReference type="ARBA" id="ARBA00022989"/>
    </source>
</evidence>
<evidence type="ECO:0000256" key="1">
    <source>
        <dbReference type="ARBA" id="ARBA00004651"/>
    </source>
</evidence>
<comment type="subcellular location">
    <subcellularLocation>
        <location evidence="1">Cell membrane</location>
        <topology evidence="1">Multi-pass membrane protein</topology>
    </subcellularLocation>
</comment>
<dbReference type="InterPro" id="IPR051539">
    <property type="entry name" value="T4SS-coupling_protein"/>
</dbReference>
<dbReference type="PANTHER" id="PTHR37937">
    <property type="entry name" value="CONJUGATIVE TRANSFER: DNA TRANSPORT"/>
    <property type="match status" value="1"/>
</dbReference>
<reference evidence="7 8" key="1">
    <citation type="submission" date="2019-02" db="EMBL/GenBank/DDBJ databases">
        <title>Deep-cultivation of Planctomycetes and their phenomic and genomic characterization uncovers novel biology.</title>
        <authorList>
            <person name="Wiegand S."/>
            <person name="Jogler M."/>
            <person name="Boedeker C."/>
            <person name="Pinto D."/>
            <person name="Vollmers J."/>
            <person name="Rivas-Marin E."/>
            <person name="Kohn T."/>
            <person name="Peeters S.H."/>
            <person name="Heuer A."/>
            <person name="Rast P."/>
            <person name="Oberbeckmann S."/>
            <person name="Bunk B."/>
            <person name="Jeske O."/>
            <person name="Meyerdierks A."/>
            <person name="Storesund J.E."/>
            <person name="Kallscheuer N."/>
            <person name="Luecker S."/>
            <person name="Lage O.M."/>
            <person name="Pohl T."/>
            <person name="Merkel B.J."/>
            <person name="Hornburger P."/>
            <person name="Mueller R.-W."/>
            <person name="Bruemmer F."/>
            <person name="Labrenz M."/>
            <person name="Spormann A.M."/>
            <person name="Op Den Camp H."/>
            <person name="Overmann J."/>
            <person name="Amann R."/>
            <person name="Jetten M.S.M."/>
            <person name="Mascher T."/>
            <person name="Medema M.H."/>
            <person name="Devos D.P."/>
            <person name="Kaster A.-K."/>
            <person name="Ovreas L."/>
            <person name="Rohde M."/>
            <person name="Galperin M.Y."/>
            <person name="Jogler C."/>
        </authorList>
    </citation>
    <scope>NUCLEOTIDE SEQUENCE [LARGE SCALE GENOMIC DNA]</scope>
    <source>
        <strain evidence="7 8">Poly59</strain>
    </source>
</reference>
<dbReference type="EMBL" id="SJPX01000004">
    <property type="protein sequence ID" value="TWU49511.1"/>
    <property type="molecule type" value="Genomic_DNA"/>
</dbReference>
<dbReference type="SUPFAM" id="SSF52540">
    <property type="entry name" value="P-loop containing nucleoside triphosphate hydrolases"/>
    <property type="match status" value="1"/>
</dbReference>
<keyword evidence="8" id="KW-1185">Reference proteome</keyword>
<dbReference type="GO" id="GO:0005886">
    <property type="term" value="C:plasma membrane"/>
    <property type="evidence" value="ECO:0007669"/>
    <property type="project" value="UniProtKB-SubCell"/>
</dbReference>
<sequence length="615" mass="67437">MPSVGPTSAGWAISNCRRCRTPIRVFTILFDAPAADAGCPDCLLVGEFRRSSVFGCRVRETTSRSRSPRQASVKVCYLIGLLGGVKTGQFERTEDIDQFKALNEILGDLPRGRGPDDVGRPPNAHFELPQNIVSTKSLRFDVEGNHESKIFLGVVGGSISIGDRLPDGRATRWVVGGFPIGVADDRHHLLVAGSRAGKGRSVLVPNLIMLPKETSTLVIDPKGDLAKATCRWRAEGLGQDVAVIDPFECSGEGTRKYRVGFNPIEMLSRSDRFSFVPNALLIASSLIPDSQRSKDPHWNDCARDILSGLCAHVATHARYEGRRNLVTVWELAFRLAEPSNDDPNSYTLEIEMMDNDAGGGTVRASARAFYDRTGQEFFGVLSNLRKHLSFIGIECVQDVLTGPSVDPRRLKSGSLSIYSSIPAMRGETMSGYQRMIVQLSIAACEEEKQSVGNQTVFFLEEFAALQRLECIEVAIAQLAGLGVKLLIVVQDLNQLKDKYPGSWETFIANCGVMQVFGGNDQTTLSYVSKRMGDSLTAKSSSTATTFSQVANDAQSGKNWSIDSTPLMTPAEVGMFFARDDAKLRQLILRPGFHPMILQQAFYDKAAFLQGRYDPF</sequence>
<evidence type="ECO:0000256" key="4">
    <source>
        <dbReference type="ARBA" id="ARBA00022692"/>
    </source>
</evidence>
<dbReference type="Gene3D" id="3.40.50.300">
    <property type="entry name" value="P-loop containing nucleotide triphosphate hydrolases"/>
    <property type="match status" value="1"/>
</dbReference>
<evidence type="ECO:0000313" key="8">
    <source>
        <dbReference type="Proteomes" id="UP000317977"/>
    </source>
</evidence>
<comment type="similarity">
    <text evidence="2">Belongs to the VirD4/TraG family.</text>
</comment>
<protein>
    <submittedName>
        <fullName evidence="7">Conjugal transfer protein TraG</fullName>
    </submittedName>
</protein>
<comment type="caution">
    <text evidence="7">The sequence shown here is derived from an EMBL/GenBank/DDBJ whole genome shotgun (WGS) entry which is preliminary data.</text>
</comment>
<gene>
    <name evidence="7" type="primary">traG</name>
    <name evidence="7" type="ORF">Poly59_41260</name>
</gene>
<dbReference type="RefSeq" id="WP_261343508.1">
    <property type="nucleotide sequence ID" value="NZ_SJPX01000004.1"/>
</dbReference>
<evidence type="ECO:0000256" key="3">
    <source>
        <dbReference type="ARBA" id="ARBA00022475"/>
    </source>
</evidence>
<organism evidence="7 8">
    <name type="scientific">Rubripirellula reticaptiva</name>
    <dbReference type="NCBI Taxonomy" id="2528013"/>
    <lineage>
        <taxon>Bacteria</taxon>
        <taxon>Pseudomonadati</taxon>
        <taxon>Planctomycetota</taxon>
        <taxon>Planctomycetia</taxon>
        <taxon>Pirellulales</taxon>
        <taxon>Pirellulaceae</taxon>
        <taxon>Rubripirellula</taxon>
    </lineage>
</organism>
<keyword evidence="5" id="KW-1133">Transmembrane helix</keyword>
<dbReference type="AlphaFoldDB" id="A0A5C6EPE7"/>
<evidence type="ECO:0000256" key="2">
    <source>
        <dbReference type="ARBA" id="ARBA00008806"/>
    </source>
</evidence>
<evidence type="ECO:0000313" key="7">
    <source>
        <dbReference type="EMBL" id="TWU49511.1"/>
    </source>
</evidence>
<dbReference type="Proteomes" id="UP000317977">
    <property type="component" value="Unassembled WGS sequence"/>
</dbReference>
<dbReference type="InterPro" id="IPR003688">
    <property type="entry name" value="TraG/VirD4"/>
</dbReference>
<proteinExistence type="inferred from homology"/>
<dbReference type="PANTHER" id="PTHR37937:SF1">
    <property type="entry name" value="CONJUGATIVE TRANSFER: DNA TRANSPORT"/>
    <property type="match status" value="1"/>
</dbReference>
<accession>A0A5C6EPE7</accession>
<dbReference type="InterPro" id="IPR027417">
    <property type="entry name" value="P-loop_NTPase"/>
</dbReference>
<dbReference type="Pfam" id="PF02534">
    <property type="entry name" value="T4SS-DNA_transf"/>
    <property type="match status" value="1"/>
</dbReference>